<reference evidence="3 4" key="1">
    <citation type="submission" date="2019-09" db="EMBL/GenBank/DDBJ databases">
        <authorList>
            <person name="Ou C."/>
        </authorList>
    </citation>
    <scope>NUCLEOTIDE SEQUENCE [LARGE SCALE GENOMIC DNA]</scope>
    <source>
        <strain evidence="3">S2</strain>
        <tissue evidence="3">Leaf</tissue>
    </source>
</reference>
<dbReference type="PANTHER" id="PTHR12828:SF3">
    <property type="entry name" value="PROTEASOME MATURATION PROTEIN"/>
    <property type="match status" value="1"/>
</dbReference>
<dbReference type="AlphaFoldDB" id="A0A5N5FBF2"/>
<dbReference type="PANTHER" id="PTHR12828">
    <property type="entry name" value="PROTEASOME MATURATION PROTEIN UMP1"/>
    <property type="match status" value="1"/>
</dbReference>
<reference evidence="3 4" key="3">
    <citation type="submission" date="2019-11" db="EMBL/GenBank/DDBJ databases">
        <title>A de novo genome assembly of a pear dwarfing rootstock.</title>
        <authorList>
            <person name="Wang F."/>
            <person name="Wang J."/>
            <person name="Li S."/>
            <person name="Zhang Y."/>
            <person name="Fang M."/>
            <person name="Ma L."/>
            <person name="Zhao Y."/>
            <person name="Jiang S."/>
        </authorList>
    </citation>
    <scope>NUCLEOTIDE SEQUENCE [LARGE SCALE GENOMIC DNA]</scope>
    <source>
        <strain evidence="3">S2</strain>
        <tissue evidence="3">Leaf</tissue>
    </source>
</reference>
<evidence type="ECO:0000313" key="3">
    <source>
        <dbReference type="EMBL" id="KAB2600416.1"/>
    </source>
</evidence>
<keyword evidence="1" id="KW-0143">Chaperone</keyword>
<dbReference type="GO" id="GO:0005634">
    <property type="term" value="C:nucleus"/>
    <property type="evidence" value="ECO:0007669"/>
    <property type="project" value="TreeGrafter"/>
</dbReference>
<dbReference type="Proteomes" id="UP000327157">
    <property type="component" value="Chromosome 13"/>
</dbReference>
<comment type="caution">
    <text evidence="3">The sequence shown here is derived from an EMBL/GenBank/DDBJ whole genome shotgun (WGS) entry which is preliminary data.</text>
</comment>
<dbReference type="GO" id="GO:0005737">
    <property type="term" value="C:cytoplasm"/>
    <property type="evidence" value="ECO:0007669"/>
    <property type="project" value="TreeGrafter"/>
</dbReference>
<name>A0A5N5FBF2_9ROSA</name>
<organism evidence="3 4">
    <name type="scientific">Pyrus ussuriensis x Pyrus communis</name>
    <dbReference type="NCBI Taxonomy" id="2448454"/>
    <lineage>
        <taxon>Eukaryota</taxon>
        <taxon>Viridiplantae</taxon>
        <taxon>Streptophyta</taxon>
        <taxon>Embryophyta</taxon>
        <taxon>Tracheophyta</taxon>
        <taxon>Spermatophyta</taxon>
        <taxon>Magnoliopsida</taxon>
        <taxon>eudicotyledons</taxon>
        <taxon>Gunneridae</taxon>
        <taxon>Pentapetalae</taxon>
        <taxon>rosids</taxon>
        <taxon>fabids</taxon>
        <taxon>Rosales</taxon>
        <taxon>Rosaceae</taxon>
        <taxon>Amygdaloideae</taxon>
        <taxon>Maleae</taxon>
        <taxon>Pyrus</taxon>
    </lineage>
</organism>
<sequence>MEAPKMMEHQIGGIQNDTLWFGLHGGKSDLVGVHPLESALQSAKHVGPIPSSTLGLEAMNGRLDDFVRLGLSKGPVSPSFM</sequence>
<evidence type="ECO:0000313" key="4">
    <source>
        <dbReference type="Proteomes" id="UP000327157"/>
    </source>
</evidence>
<keyword evidence="4" id="KW-1185">Reference proteome</keyword>
<dbReference type="InterPro" id="IPR008012">
    <property type="entry name" value="Ump1"/>
</dbReference>
<dbReference type="EMBL" id="SMOL01000753">
    <property type="protein sequence ID" value="KAB2600416.1"/>
    <property type="molecule type" value="Genomic_DNA"/>
</dbReference>
<protein>
    <submittedName>
        <fullName evidence="3">Cyclin-B1-2-like</fullName>
    </submittedName>
</protein>
<dbReference type="GO" id="GO:0043248">
    <property type="term" value="P:proteasome assembly"/>
    <property type="evidence" value="ECO:0007669"/>
    <property type="project" value="InterPro"/>
</dbReference>
<reference evidence="4" key="2">
    <citation type="submission" date="2019-10" db="EMBL/GenBank/DDBJ databases">
        <title>A de novo genome assembly of a pear dwarfing rootstock.</title>
        <authorList>
            <person name="Wang F."/>
            <person name="Wang J."/>
            <person name="Li S."/>
            <person name="Zhang Y."/>
            <person name="Fang M."/>
            <person name="Ma L."/>
            <person name="Zhao Y."/>
            <person name="Jiang S."/>
        </authorList>
    </citation>
    <scope>NUCLEOTIDE SEQUENCE [LARGE SCALE GENOMIC DNA]</scope>
</reference>
<evidence type="ECO:0000256" key="1">
    <source>
        <dbReference type="ARBA" id="ARBA00023186"/>
    </source>
</evidence>
<gene>
    <name evidence="3" type="ORF">D8674_010687</name>
</gene>
<accession>A0A5N5FBF2</accession>
<proteinExistence type="inferred from homology"/>
<dbReference type="OrthoDB" id="15001at2759"/>
<evidence type="ECO:0000256" key="2">
    <source>
        <dbReference type="ARBA" id="ARBA00043974"/>
    </source>
</evidence>
<comment type="similarity">
    <text evidence="2">Belongs to the POMP/UMP1 family.</text>
</comment>